<dbReference type="OrthoDB" id="3364175at2759"/>
<dbReference type="InParanoid" id="A0A286UGX3"/>
<name>A0A286UGX3_9AGAM</name>
<evidence type="ECO:0000256" key="2">
    <source>
        <dbReference type="ARBA" id="ARBA00022723"/>
    </source>
</evidence>
<accession>A0A286UGX3</accession>
<comment type="caution">
    <text evidence="5">The sequence shown here is derived from an EMBL/GenBank/DDBJ whole genome shotgun (WGS) entry which is preliminary data.</text>
</comment>
<keyword evidence="3" id="KW-0539">Nucleus</keyword>
<feature type="domain" description="Zn(2)-C6 fungal-type" evidence="4">
    <location>
        <begin position="21"/>
        <end position="52"/>
    </location>
</feature>
<dbReference type="PROSITE" id="PS50048">
    <property type="entry name" value="ZN2_CY6_FUNGAL_2"/>
    <property type="match status" value="1"/>
</dbReference>
<gene>
    <name evidence="5" type="ORF">PNOK_0571300</name>
</gene>
<evidence type="ECO:0000313" key="6">
    <source>
        <dbReference type="Proteomes" id="UP000217199"/>
    </source>
</evidence>
<dbReference type="SMART" id="SM00066">
    <property type="entry name" value="GAL4"/>
    <property type="match status" value="1"/>
</dbReference>
<sequence>MSPVAEPNSLPKKTRRRLRVSCVECTRRRQKCDRQQPCGLCKTRGVENLCRWESEPYARPPPARPPGVRMVKKETPQQNQVQTYMNWKRDVPPLTIAPFSSLMYSSVKSRASLSPIPTPLSFTQEMREKAIALTRMSIAAAEGEYLGSESLVGQLQKLAISPTDVESSLGPHSGFPFFRGSHSTNVYRSLTSHGNSYPSFTPMLPDKMRCDDLLMGYFDNENWSIGLPSSVIYSVHEGMWQDIQSDPTCINRLDLGWTALFFIIAALSPICANEQESLAFFEQSKAARRLTEDLPVSSSYPLRSALFTCASAALSGKYLMDRGRMTEAWKLVGHGLRDAQNAGLHKFFHDKRLKELSEDEQALVLTTWHLGIEADWFLSLVLGRPSLIRDGDYDVPAPRAASFVLAEDGTTETPRLFQSCLLSLLEVVNTVREKLLKPRPDIEDPLEYFRFKINDWLGNIPSYYNCCGHPETKYDNLYPKLYLQRIMLRGFYNGCCMLFLRSAATRPSQDDSQNGYDSEMTDHYETLAFHATHVLHTIRELLDCMWWQRQLTFVIHFLMFEAAVTICIVLMRDATNSKAELWLQELASAITVFENVQGRDFGQVITQGVKALKTLQTMILKSRQAFLSNLDSTPVSAQPPPFSPAEVNGLFETPGMQAMHGNGHGHNGHNFTYPEFAAINGLTSLYTFEDPHATSPLWSNTNNGVQMNMEPPHPQIARDRGFGLAFNIQ</sequence>
<dbReference type="CDD" id="cd12148">
    <property type="entry name" value="fungal_TF_MHR"/>
    <property type="match status" value="1"/>
</dbReference>
<dbReference type="InterPro" id="IPR001138">
    <property type="entry name" value="Zn2Cys6_DnaBD"/>
</dbReference>
<dbReference type="EMBL" id="NBII01000005">
    <property type="protein sequence ID" value="PAV18870.1"/>
    <property type="molecule type" value="Genomic_DNA"/>
</dbReference>
<proteinExistence type="predicted"/>
<dbReference type="Proteomes" id="UP000217199">
    <property type="component" value="Unassembled WGS sequence"/>
</dbReference>
<dbReference type="AlphaFoldDB" id="A0A286UGX3"/>
<dbReference type="GO" id="GO:0006351">
    <property type="term" value="P:DNA-templated transcription"/>
    <property type="evidence" value="ECO:0007669"/>
    <property type="project" value="InterPro"/>
</dbReference>
<dbReference type="GO" id="GO:0000981">
    <property type="term" value="F:DNA-binding transcription factor activity, RNA polymerase II-specific"/>
    <property type="evidence" value="ECO:0007669"/>
    <property type="project" value="InterPro"/>
</dbReference>
<dbReference type="InterPro" id="IPR007219">
    <property type="entry name" value="XnlR_reg_dom"/>
</dbReference>
<dbReference type="GO" id="GO:0008270">
    <property type="term" value="F:zinc ion binding"/>
    <property type="evidence" value="ECO:0007669"/>
    <property type="project" value="InterPro"/>
</dbReference>
<reference evidence="5 6" key="1">
    <citation type="journal article" date="2017" name="Mol. Ecol.">
        <title>Comparative and population genomic landscape of Phellinus noxius: A hypervariable fungus causing root rot in trees.</title>
        <authorList>
            <person name="Chung C.L."/>
            <person name="Lee T.J."/>
            <person name="Akiba M."/>
            <person name="Lee H.H."/>
            <person name="Kuo T.H."/>
            <person name="Liu D."/>
            <person name="Ke H.M."/>
            <person name="Yokoi T."/>
            <person name="Roa M.B."/>
            <person name="Lu M.J."/>
            <person name="Chang Y.Y."/>
            <person name="Ann P.J."/>
            <person name="Tsai J.N."/>
            <person name="Chen C.Y."/>
            <person name="Tzean S.S."/>
            <person name="Ota Y."/>
            <person name="Hattori T."/>
            <person name="Sahashi N."/>
            <person name="Liou R.F."/>
            <person name="Kikuchi T."/>
            <person name="Tsai I.J."/>
        </authorList>
    </citation>
    <scope>NUCLEOTIDE SEQUENCE [LARGE SCALE GENOMIC DNA]</scope>
    <source>
        <strain evidence="5 6">FFPRI411160</strain>
    </source>
</reference>
<dbReference type="SUPFAM" id="SSF57701">
    <property type="entry name" value="Zn2/Cys6 DNA-binding domain"/>
    <property type="match status" value="1"/>
</dbReference>
<dbReference type="GO" id="GO:0003677">
    <property type="term" value="F:DNA binding"/>
    <property type="evidence" value="ECO:0007669"/>
    <property type="project" value="InterPro"/>
</dbReference>
<evidence type="ECO:0000259" key="4">
    <source>
        <dbReference type="PROSITE" id="PS50048"/>
    </source>
</evidence>
<keyword evidence="2" id="KW-0479">Metal-binding</keyword>
<organism evidence="5 6">
    <name type="scientific">Pyrrhoderma noxium</name>
    <dbReference type="NCBI Taxonomy" id="2282107"/>
    <lineage>
        <taxon>Eukaryota</taxon>
        <taxon>Fungi</taxon>
        <taxon>Dikarya</taxon>
        <taxon>Basidiomycota</taxon>
        <taxon>Agaricomycotina</taxon>
        <taxon>Agaricomycetes</taxon>
        <taxon>Hymenochaetales</taxon>
        <taxon>Hymenochaetaceae</taxon>
        <taxon>Pyrrhoderma</taxon>
    </lineage>
</organism>
<evidence type="ECO:0000313" key="5">
    <source>
        <dbReference type="EMBL" id="PAV18870.1"/>
    </source>
</evidence>
<keyword evidence="6" id="KW-1185">Reference proteome</keyword>
<dbReference type="InterPro" id="IPR036864">
    <property type="entry name" value="Zn2-C6_fun-type_DNA-bd_sf"/>
</dbReference>
<dbReference type="PANTHER" id="PTHR31001">
    <property type="entry name" value="UNCHARACTERIZED TRANSCRIPTIONAL REGULATORY PROTEIN"/>
    <property type="match status" value="1"/>
</dbReference>
<dbReference type="Pfam" id="PF00172">
    <property type="entry name" value="Zn_clus"/>
    <property type="match status" value="1"/>
</dbReference>
<comment type="subcellular location">
    <subcellularLocation>
        <location evidence="1">Nucleus</location>
    </subcellularLocation>
</comment>
<dbReference type="GO" id="GO:0005634">
    <property type="term" value="C:nucleus"/>
    <property type="evidence" value="ECO:0007669"/>
    <property type="project" value="UniProtKB-SubCell"/>
</dbReference>
<dbReference type="PROSITE" id="PS00463">
    <property type="entry name" value="ZN2_CY6_FUNGAL_1"/>
    <property type="match status" value="1"/>
</dbReference>
<dbReference type="STRING" id="2282107.A0A286UGX3"/>
<evidence type="ECO:0000256" key="3">
    <source>
        <dbReference type="ARBA" id="ARBA00023242"/>
    </source>
</evidence>
<dbReference type="InterPro" id="IPR050613">
    <property type="entry name" value="Sec_Metabolite_Reg"/>
</dbReference>
<protein>
    <recommendedName>
        <fullName evidence="4">Zn(2)-C6 fungal-type domain-containing protein</fullName>
    </recommendedName>
</protein>
<dbReference type="Gene3D" id="4.10.240.10">
    <property type="entry name" value="Zn(2)-C6 fungal-type DNA-binding domain"/>
    <property type="match status" value="1"/>
</dbReference>
<dbReference type="SMART" id="SM00906">
    <property type="entry name" value="Fungal_trans"/>
    <property type="match status" value="1"/>
</dbReference>
<evidence type="ECO:0000256" key="1">
    <source>
        <dbReference type="ARBA" id="ARBA00004123"/>
    </source>
</evidence>